<feature type="region of interest" description="Disordered" evidence="4">
    <location>
        <begin position="365"/>
        <end position="402"/>
    </location>
</feature>
<evidence type="ECO:0000256" key="5">
    <source>
        <dbReference type="SAM" id="SignalP"/>
    </source>
</evidence>
<keyword evidence="2" id="KW-0574">Periplasm</keyword>
<dbReference type="RefSeq" id="WP_326926257.1">
    <property type="nucleotide sequence ID" value="NZ_CP123443.1"/>
</dbReference>
<gene>
    <name evidence="6" type="ORF">P0082_06305</name>
</gene>
<proteinExistence type="predicted"/>
<evidence type="ECO:0000313" key="7">
    <source>
        <dbReference type="Proteomes" id="UP001228690"/>
    </source>
</evidence>
<reference evidence="6 7" key="1">
    <citation type="submission" date="2023-04" db="EMBL/GenBank/DDBJ databases">
        <title>Spirochaete genome identified in red abalone sample constitutes a novel genus.</title>
        <authorList>
            <person name="Sharma S.P."/>
            <person name="Purcell C.M."/>
            <person name="Hyde J.R."/>
            <person name="Severin A.J."/>
        </authorList>
    </citation>
    <scope>NUCLEOTIDE SEQUENCE [LARGE SCALE GENOMIC DNA]</scope>
    <source>
        <strain evidence="6 7">SP-2023</strain>
    </source>
</reference>
<protein>
    <submittedName>
        <fullName evidence="6">Flagellar filament outer layer protein FlaA</fullName>
    </submittedName>
</protein>
<sequence>MLRKILLPLVLLQLASALYAKDEIWIDFGVLPSGYAPEDGTYIRQYDPAPIQEGDETVVDYSNVYDPFTRAPQNLLPSRFANQTADSGNPAYDEMKLSLALDRWQVKLSSSSTNLSTKKSSEVVAYNVKDSSSRFAGEQIMAVHFSLPNLLVNSKAWVSPEFAIPAYSVDLSGVAKEDVNAKLQEDVRRPASERMGQFLNKGVLRNVGPIRSITVTVYGRRFPMNLFVEADHTDVGRRSYPFGSLEFSGWQDLVWTNSNYIVDVRKRKYNTSPEYPRGMPSMILRSLRLDRPIRAANESSSEVVFYIKQISVTYDNATPETFDTEIDDEHIWQLNTVDSQRHSYNQALNSRMNAVDRYMELQERHPAFPAQETTGEEAAADSEQPADSGQNEAEAPADQPAN</sequence>
<keyword evidence="6" id="KW-0282">Flagellum</keyword>
<evidence type="ECO:0000256" key="4">
    <source>
        <dbReference type="SAM" id="MobiDB-lite"/>
    </source>
</evidence>
<keyword evidence="7" id="KW-1185">Reference proteome</keyword>
<keyword evidence="3" id="KW-0975">Bacterial flagellum</keyword>
<keyword evidence="6" id="KW-0966">Cell projection</keyword>
<evidence type="ECO:0000313" key="6">
    <source>
        <dbReference type="EMBL" id="WGK68092.1"/>
    </source>
</evidence>
<feature type="signal peptide" evidence="5">
    <location>
        <begin position="1"/>
        <end position="20"/>
    </location>
</feature>
<evidence type="ECO:0000256" key="2">
    <source>
        <dbReference type="ARBA" id="ARBA00022764"/>
    </source>
</evidence>
<feature type="chain" id="PRO_5045584067" evidence="5">
    <location>
        <begin position="21"/>
        <end position="402"/>
    </location>
</feature>
<organism evidence="6 7">
    <name type="scientific">Candidatus Haliotispira prima</name>
    <dbReference type="NCBI Taxonomy" id="3034016"/>
    <lineage>
        <taxon>Bacteria</taxon>
        <taxon>Pseudomonadati</taxon>
        <taxon>Spirochaetota</taxon>
        <taxon>Spirochaetia</taxon>
        <taxon>Spirochaetales</taxon>
        <taxon>Spirochaetaceae</taxon>
        <taxon>Candidatus Haliotispira</taxon>
    </lineage>
</organism>
<evidence type="ECO:0000256" key="3">
    <source>
        <dbReference type="ARBA" id="ARBA00023143"/>
    </source>
</evidence>
<dbReference type="InterPro" id="IPR006714">
    <property type="entry name" value="FlaA"/>
</dbReference>
<keyword evidence="5" id="KW-0732">Signal</keyword>
<name>A0ABY8MDP6_9SPIO</name>
<comment type="subcellular location">
    <subcellularLocation>
        <location evidence="1">Periplasmic flagellum</location>
    </subcellularLocation>
</comment>
<evidence type="ECO:0000256" key="1">
    <source>
        <dbReference type="ARBA" id="ARBA00004631"/>
    </source>
</evidence>
<accession>A0ABY8MDP6</accession>
<dbReference type="Proteomes" id="UP001228690">
    <property type="component" value="Chromosome"/>
</dbReference>
<dbReference type="Pfam" id="PF04620">
    <property type="entry name" value="FlaA"/>
    <property type="match status" value="1"/>
</dbReference>
<keyword evidence="6" id="KW-0969">Cilium</keyword>
<dbReference type="EMBL" id="CP123443">
    <property type="protein sequence ID" value="WGK68092.1"/>
    <property type="molecule type" value="Genomic_DNA"/>
</dbReference>